<dbReference type="InterPro" id="IPR027417">
    <property type="entry name" value="P-loop_NTPase"/>
</dbReference>
<dbReference type="Proteomes" id="UP000266262">
    <property type="component" value="Unassembled WGS sequence"/>
</dbReference>
<accession>A0A1B3WEH1</accession>
<reference evidence="8" key="2">
    <citation type="submission" date="2016-08" db="EMBL/GenBank/DDBJ databases">
        <authorList>
            <person name="Holder M.E."/>
            <person name="Ajami N.J."/>
            <person name="Petrosino J.F."/>
        </authorList>
    </citation>
    <scope>NUCLEOTIDE SEQUENCE [LARGE SCALE GENOMIC DNA]</scope>
    <source>
        <strain evidence="8">F0677</strain>
    </source>
</reference>
<dbReference type="InterPro" id="IPR003593">
    <property type="entry name" value="AAA+_ATPase"/>
</dbReference>
<dbReference type="EMBL" id="CP017037">
    <property type="protein sequence ID" value="AOH39335.1"/>
    <property type="molecule type" value="Genomic_DNA"/>
</dbReference>
<sequence length="221" mass="24700">MIIIENLFFKYTGQTPYTLSGVNLLVPKDSYISIVGNNGCGKSTLLKLILGFLSPTTGTIQIKTNKIGYVPQRQEFNSAFPITVQEVIYSYGKLLHMKNINVCEILSITQMQDFKNQLVGDLSGGQYQRMLIARALMGTPDLLVLDEPSTGVDISSQKEIYKILRELNKNKKLTILSVEHNLYAATESSSMIYHLSDGKGHLCTPQNYLKEYIAKEGFPHA</sequence>
<gene>
    <name evidence="6" type="ORF">BCB69_04845</name>
    <name evidence="7" type="ORF">DX915_04555</name>
</gene>
<dbReference type="InterPro" id="IPR050153">
    <property type="entry name" value="Metal_Ion_Import_ABC"/>
</dbReference>
<dbReference type="SUPFAM" id="SSF52540">
    <property type="entry name" value="P-loop containing nucleoside triphosphate hydrolases"/>
    <property type="match status" value="1"/>
</dbReference>
<keyword evidence="9" id="KW-1185">Reference proteome</keyword>
<dbReference type="PROSITE" id="PS50893">
    <property type="entry name" value="ABC_TRANSPORTER_2"/>
    <property type="match status" value="1"/>
</dbReference>
<dbReference type="RefSeq" id="WP_022513608.1">
    <property type="nucleotide sequence ID" value="NZ_CP017037.1"/>
</dbReference>
<dbReference type="AlphaFoldDB" id="A0A1B3WEH1"/>
<evidence type="ECO:0000259" key="5">
    <source>
        <dbReference type="PROSITE" id="PS50893"/>
    </source>
</evidence>
<reference evidence="7 9" key="3">
    <citation type="submission" date="2018-08" db="EMBL/GenBank/DDBJ databases">
        <title>Draft genome sequence of Dialister pneumosintes KCOM 1685.</title>
        <authorList>
            <person name="Kook J.-K."/>
            <person name="Park S.-N."/>
            <person name="Lim Y.K."/>
        </authorList>
    </citation>
    <scope>NUCLEOTIDE SEQUENCE [LARGE SCALE GENOMIC DNA]</scope>
    <source>
        <strain evidence="7 9">KCOM 1685</strain>
    </source>
</reference>
<dbReference type="PANTHER" id="PTHR42734:SF17">
    <property type="entry name" value="METAL TRANSPORT SYSTEM ATP-BINDING PROTEIN TM_0124-RELATED"/>
    <property type="match status" value="1"/>
</dbReference>
<dbReference type="KEGG" id="dpn:BCB69_04845"/>
<evidence type="ECO:0000313" key="6">
    <source>
        <dbReference type="EMBL" id="AOH39335.1"/>
    </source>
</evidence>
<keyword evidence="3" id="KW-0547">Nucleotide-binding</keyword>
<evidence type="ECO:0000256" key="4">
    <source>
        <dbReference type="ARBA" id="ARBA00022840"/>
    </source>
</evidence>
<dbReference type="SMART" id="SM00382">
    <property type="entry name" value="AAA"/>
    <property type="match status" value="1"/>
</dbReference>
<evidence type="ECO:0000256" key="2">
    <source>
        <dbReference type="ARBA" id="ARBA00022448"/>
    </source>
</evidence>
<evidence type="ECO:0000313" key="9">
    <source>
        <dbReference type="Proteomes" id="UP000266262"/>
    </source>
</evidence>
<keyword evidence="4 6" id="KW-0067">ATP-binding</keyword>
<dbReference type="STRING" id="39950.BCB69_04845"/>
<evidence type="ECO:0000313" key="8">
    <source>
        <dbReference type="Proteomes" id="UP000094757"/>
    </source>
</evidence>
<dbReference type="GO" id="GO:0005524">
    <property type="term" value="F:ATP binding"/>
    <property type="evidence" value="ECO:0007669"/>
    <property type="project" value="UniProtKB-KW"/>
</dbReference>
<evidence type="ECO:0000256" key="1">
    <source>
        <dbReference type="ARBA" id="ARBA00005417"/>
    </source>
</evidence>
<evidence type="ECO:0000256" key="3">
    <source>
        <dbReference type="ARBA" id="ARBA00022741"/>
    </source>
</evidence>
<protein>
    <submittedName>
        <fullName evidence="6">Metal ABC transporter ATP-binding protein</fullName>
    </submittedName>
</protein>
<organism evidence="6 8">
    <name type="scientific">Dialister pneumosintes</name>
    <dbReference type="NCBI Taxonomy" id="39950"/>
    <lineage>
        <taxon>Bacteria</taxon>
        <taxon>Bacillati</taxon>
        <taxon>Bacillota</taxon>
        <taxon>Negativicutes</taxon>
        <taxon>Veillonellales</taxon>
        <taxon>Veillonellaceae</taxon>
        <taxon>Dialister</taxon>
    </lineage>
</organism>
<dbReference type="PANTHER" id="PTHR42734">
    <property type="entry name" value="METAL TRANSPORT SYSTEM ATP-BINDING PROTEIN TM_0124-RELATED"/>
    <property type="match status" value="1"/>
</dbReference>
<dbReference type="OrthoDB" id="9806726at2"/>
<evidence type="ECO:0000313" key="7">
    <source>
        <dbReference type="EMBL" id="RID94770.1"/>
    </source>
</evidence>
<dbReference type="InterPro" id="IPR003439">
    <property type="entry name" value="ABC_transporter-like_ATP-bd"/>
</dbReference>
<reference evidence="6" key="1">
    <citation type="submission" date="2016-08" db="EMBL/GenBank/DDBJ databases">
        <authorList>
            <person name="Seilhamer J.J."/>
        </authorList>
    </citation>
    <scope>NUCLEOTIDE SEQUENCE [LARGE SCALE GENOMIC DNA]</scope>
    <source>
        <strain evidence="6">F0677</strain>
    </source>
</reference>
<dbReference type="Proteomes" id="UP000094757">
    <property type="component" value="Chromosome"/>
</dbReference>
<name>A0A1B3WEH1_9FIRM</name>
<keyword evidence="2" id="KW-0813">Transport</keyword>
<dbReference type="EMBL" id="QWKU01000001">
    <property type="protein sequence ID" value="RID94770.1"/>
    <property type="molecule type" value="Genomic_DNA"/>
</dbReference>
<proteinExistence type="inferred from homology"/>
<comment type="similarity">
    <text evidence="1">Belongs to the ABC transporter superfamily.</text>
</comment>
<dbReference type="Pfam" id="PF00005">
    <property type="entry name" value="ABC_tran"/>
    <property type="match status" value="1"/>
</dbReference>
<feature type="domain" description="ABC transporter" evidence="5">
    <location>
        <begin position="2"/>
        <end position="221"/>
    </location>
</feature>
<dbReference type="GO" id="GO:0016887">
    <property type="term" value="F:ATP hydrolysis activity"/>
    <property type="evidence" value="ECO:0007669"/>
    <property type="project" value="InterPro"/>
</dbReference>
<dbReference type="Gene3D" id="3.40.50.300">
    <property type="entry name" value="P-loop containing nucleotide triphosphate hydrolases"/>
    <property type="match status" value="1"/>
</dbReference>